<dbReference type="Proteomes" id="UP000199416">
    <property type="component" value="Unassembled WGS sequence"/>
</dbReference>
<evidence type="ECO:0000256" key="1">
    <source>
        <dbReference type="SAM" id="SignalP"/>
    </source>
</evidence>
<keyword evidence="1" id="KW-0732">Signal</keyword>
<accession>A0A1G6JEC9</accession>
<keyword evidence="3" id="KW-1185">Reference proteome</keyword>
<feature type="signal peptide" evidence="1">
    <location>
        <begin position="1"/>
        <end position="34"/>
    </location>
</feature>
<feature type="chain" id="PRO_5039652251" description="Lipoprotein" evidence="1">
    <location>
        <begin position="35"/>
        <end position="206"/>
    </location>
</feature>
<dbReference type="AlphaFoldDB" id="A0A1G6JEC9"/>
<sequence>MSLSWTVPGSRPSTPSGLLAAGAAVCLLAGCAAASGGSGTAGPPSAAPDWRAATYRVTCDGIVPDGIPVTLTDGAAQVPADGSRPPFYDHYEVRWEADARGDVDGDGEPDTVVLLQCSPQPSNGIVEEVQVFTASGDRLGLLPSPRTLREGTPLPPLYDPAGLSVRDGDVVAAMRAYAPGDSHASGPSLPLTVRWHWDGQDFVRVP</sequence>
<gene>
    <name evidence="2" type="ORF">SAMN05660690_0792</name>
</gene>
<reference evidence="3" key="1">
    <citation type="submission" date="2016-10" db="EMBL/GenBank/DDBJ databases">
        <authorList>
            <person name="Varghese N."/>
            <person name="Submissions S."/>
        </authorList>
    </citation>
    <scope>NUCLEOTIDE SEQUENCE [LARGE SCALE GENOMIC DNA]</scope>
    <source>
        <strain evidence="3">DSM 45421</strain>
    </source>
</reference>
<evidence type="ECO:0000313" key="3">
    <source>
        <dbReference type="Proteomes" id="UP000199416"/>
    </source>
</evidence>
<evidence type="ECO:0000313" key="2">
    <source>
        <dbReference type="EMBL" id="SDC17098.1"/>
    </source>
</evidence>
<proteinExistence type="predicted"/>
<dbReference type="OrthoDB" id="4297345at2"/>
<dbReference type="RefSeq" id="WP_139173436.1">
    <property type="nucleotide sequence ID" value="NZ_FMZF01000001.1"/>
</dbReference>
<organism evidence="2 3">
    <name type="scientific">Geodermatophilus telluris</name>
    <dbReference type="NCBI Taxonomy" id="1190417"/>
    <lineage>
        <taxon>Bacteria</taxon>
        <taxon>Bacillati</taxon>
        <taxon>Actinomycetota</taxon>
        <taxon>Actinomycetes</taxon>
        <taxon>Geodermatophilales</taxon>
        <taxon>Geodermatophilaceae</taxon>
        <taxon>Geodermatophilus</taxon>
    </lineage>
</organism>
<name>A0A1G6JEC9_9ACTN</name>
<dbReference type="EMBL" id="FMZF01000001">
    <property type="protein sequence ID" value="SDC17098.1"/>
    <property type="molecule type" value="Genomic_DNA"/>
</dbReference>
<evidence type="ECO:0008006" key="4">
    <source>
        <dbReference type="Google" id="ProtNLM"/>
    </source>
</evidence>
<protein>
    <recommendedName>
        <fullName evidence="4">Lipoprotein</fullName>
    </recommendedName>
</protein>